<sequence>MAAHQIDQKICNGNFKHKQGLFVKYACPPIWAISCSSSHCVNTFFVTVNRWWCGVVWCGVVWCGVVWCGGGGGGGGGGGRAGFPLSIAIGANCDKINKSTASRVQTAHLFSFKR</sequence>
<evidence type="ECO:0000313" key="2">
    <source>
        <dbReference type="Proteomes" id="UP000828390"/>
    </source>
</evidence>
<name>A0A9D4K1R3_DREPO</name>
<keyword evidence="2" id="KW-1185">Reference proteome</keyword>
<organism evidence="1 2">
    <name type="scientific">Dreissena polymorpha</name>
    <name type="common">Zebra mussel</name>
    <name type="synonym">Mytilus polymorpha</name>
    <dbReference type="NCBI Taxonomy" id="45954"/>
    <lineage>
        <taxon>Eukaryota</taxon>
        <taxon>Metazoa</taxon>
        <taxon>Spiralia</taxon>
        <taxon>Lophotrochozoa</taxon>
        <taxon>Mollusca</taxon>
        <taxon>Bivalvia</taxon>
        <taxon>Autobranchia</taxon>
        <taxon>Heteroconchia</taxon>
        <taxon>Euheterodonta</taxon>
        <taxon>Imparidentia</taxon>
        <taxon>Neoheterodontei</taxon>
        <taxon>Myida</taxon>
        <taxon>Dreissenoidea</taxon>
        <taxon>Dreissenidae</taxon>
        <taxon>Dreissena</taxon>
    </lineage>
</organism>
<gene>
    <name evidence="1" type="ORF">DPMN_131075</name>
</gene>
<accession>A0A9D4K1R3</accession>
<reference evidence="1" key="2">
    <citation type="submission" date="2020-11" db="EMBL/GenBank/DDBJ databases">
        <authorList>
            <person name="McCartney M.A."/>
            <person name="Auch B."/>
            <person name="Kono T."/>
            <person name="Mallez S."/>
            <person name="Becker A."/>
            <person name="Gohl D.M."/>
            <person name="Silverstein K.A.T."/>
            <person name="Koren S."/>
            <person name="Bechman K.B."/>
            <person name="Herman A."/>
            <person name="Abrahante J.E."/>
            <person name="Garbe J."/>
        </authorList>
    </citation>
    <scope>NUCLEOTIDE SEQUENCE</scope>
    <source>
        <strain evidence="1">Duluth1</strain>
        <tissue evidence="1">Whole animal</tissue>
    </source>
</reference>
<comment type="caution">
    <text evidence="1">The sequence shown here is derived from an EMBL/GenBank/DDBJ whole genome shotgun (WGS) entry which is preliminary data.</text>
</comment>
<protein>
    <submittedName>
        <fullName evidence="1">Uncharacterized protein</fullName>
    </submittedName>
</protein>
<proteinExistence type="predicted"/>
<reference evidence="1" key="1">
    <citation type="journal article" date="2019" name="bioRxiv">
        <title>The Genome of the Zebra Mussel, Dreissena polymorpha: A Resource for Invasive Species Research.</title>
        <authorList>
            <person name="McCartney M.A."/>
            <person name="Auch B."/>
            <person name="Kono T."/>
            <person name="Mallez S."/>
            <person name="Zhang Y."/>
            <person name="Obille A."/>
            <person name="Becker A."/>
            <person name="Abrahante J.E."/>
            <person name="Garbe J."/>
            <person name="Badalamenti J.P."/>
            <person name="Herman A."/>
            <person name="Mangelson H."/>
            <person name="Liachko I."/>
            <person name="Sullivan S."/>
            <person name="Sone E.D."/>
            <person name="Koren S."/>
            <person name="Silverstein K.A.T."/>
            <person name="Beckman K.B."/>
            <person name="Gohl D.M."/>
        </authorList>
    </citation>
    <scope>NUCLEOTIDE SEQUENCE</scope>
    <source>
        <strain evidence="1">Duluth1</strain>
        <tissue evidence="1">Whole animal</tissue>
    </source>
</reference>
<evidence type="ECO:0000313" key="1">
    <source>
        <dbReference type="EMBL" id="KAH3829087.1"/>
    </source>
</evidence>
<dbReference type="Proteomes" id="UP000828390">
    <property type="component" value="Unassembled WGS sequence"/>
</dbReference>
<dbReference type="AlphaFoldDB" id="A0A9D4K1R3"/>
<dbReference type="EMBL" id="JAIWYP010000005">
    <property type="protein sequence ID" value="KAH3829087.1"/>
    <property type="molecule type" value="Genomic_DNA"/>
</dbReference>